<dbReference type="OrthoDB" id="713315at2"/>
<feature type="region of interest" description="Disordered" evidence="1">
    <location>
        <begin position="49"/>
        <end position="83"/>
    </location>
</feature>
<evidence type="ECO:0000313" key="3">
    <source>
        <dbReference type="EMBL" id="EWM53992.1"/>
    </source>
</evidence>
<keyword evidence="3" id="KW-0378">Hydrolase</keyword>
<dbReference type="PROSITE" id="PS51194">
    <property type="entry name" value="HELICASE_CTER"/>
    <property type="match status" value="1"/>
</dbReference>
<gene>
    <name evidence="3" type="ORF">RF007C_03515</name>
</gene>
<name>W7UZS2_RUMFL</name>
<dbReference type="Gene3D" id="3.40.50.300">
    <property type="entry name" value="P-loop containing nucleotide triphosphate hydrolases"/>
    <property type="match status" value="1"/>
</dbReference>
<dbReference type="eggNOG" id="COG1061">
    <property type="taxonomic scope" value="Bacteria"/>
</dbReference>
<dbReference type="GO" id="GO:0004386">
    <property type="term" value="F:helicase activity"/>
    <property type="evidence" value="ECO:0007669"/>
    <property type="project" value="UniProtKB-KW"/>
</dbReference>
<dbReference type="PATRIC" id="fig|1341157.4.peg.1354"/>
<comment type="caution">
    <text evidence="3">The sequence shown here is derived from an EMBL/GenBank/DDBJ whole genome shotgun (WGS) entry which is preliminary data.</text>
</comment>
<dbReference type="NCBIfam" id="NF038325">
    <property type="entry name" value="DISARM_DrmAS"/>
    <property type="match status" value="1"/>
</dbReference>
<accession>W7UZS2</accession>
<feature type="compositionally biased region" description="Acidic residues" evidence="1">
    <location>
        <begin position="49"/>
        <end position="81"/>
    </location>
</feature>
<protein>
    <submittedName>
        <fullName evidence="3">Helicase</fullName>
    </submittedName>
</protein>
<keyword evidence="3" id="KW-0067">ATP-binding</keyword>
<evidence type="ECO:0000256" key="1">
    <source>
        <dbReference type="SAM" id="MobiDB-lite"/>
    </source>
</evidence>
<dbReference type="InterPro" id="IPR027417">
    <property type="entry name" value="P-loop_NTPase"/>
</dbReference>
<sequence>MADRFKYSEVRQHIIDDMRTDLIGPMEPYEVLDENPRFAYLVGMLDVQSEENSDENEQEIDTDANYEDEEDYTAGEEDDNEPIMTTRFQLPSSIGISFYISDETKSILLDVSWGDYTKSSEKYMGKDDKEHTRTIYNRQPMSETLTINFDDFTRTKEYSLKIDSNVHVYVSRISLKGNYSLVTAYVINKRINAESAAERIMFQVELKAYSESQQPIFIAEHICRKILASDEFYFEQRPILGRGRGCAAIWDTPVNGRSTYIKSSFIPEYEFSGVSAALEGFDKNYFSTSDMSVKSKKSETISKLNTLADSYEKWITDILETNERMKDDAFREKIGNLVVERCKEALSRIREGITLIDNDDITFEAFCFMNRVIFLQNSIKRFSKKNGAGISCSFLDFINPKIDENNFGWRPFQIAFILMNLSGIVDPKHKDRDIVDLLYFPTGGGKTEAYLGLMAFVIANRRLRKEDFSMYERDGGVTIILRYTLRLLTTQQRDRITKMVLAAETIRRQKPQLFGNEPISIGFWVGGGVTPNKFEEFKDNPDKPYNAKKARNLVYKQLLNCPFCGKPLNEENFNIDIEKKSIEIHCSNMNCQFYRYKDDRIALPVYLVDEEIYAKCPTIILSTVDKFANLPWEVRTNALFGRVDRKCSRDGYVAIGEDHPQRHNKTDSLAASTLSPVKQFLPPELIIQDELHLITGPLGTVYGAYETIIEDMCTYDGIKPKYVVSTATIKNAEAQAKCLYARQHTTQFPPSGFEIGDSFFIKEIPVEKDPFRKYVGICAPGQSVKTALLRVYSIILQAAHNYSCQDEFKDVIDPYYTLVGYFNSIRELGGAVRLLQDDIPKRIKRIKKKYDFDSYRNLFHNVEITSRMASYKIPEKLNQLEINYQSRDCLDTAIATNMIAVGMDVDRLGLMVVTGQPKQNSEYIQATSRIGRAFPGLVVTLYNAYRPRDLSHYENFTGYHSQLYRFVEGTTATPFSARARDRVMHALIISAIRLNYPEMAENAAASLITSMTDDQLVSVKKLIIDRLNIIKPSAKIDAENEIDQFIDWWKLQASQIKKVRYFVVDTKHYNRLMNSYDQPHIETEKPTLRSMREVESTANMYYYTEE</sequence>
<dbReference type="AlphaFoldDB" id="W7UZS2"/>
<dbReference type="SUPFAM" id="SSF52540">
    <property type="entry name" value="P-loop containing nucleoside triphosphate hydrolases"/>
    <property type="match status" value="2"/>
</dbReference>
<dbReference type="RefSeq" id="WP_037298484.1">
    <property type="nucleotide sequence ID" value="NZ_ATAX01000022.1"/>
</dbReference>
<keyword evidence="3" id="KW-0347">Helicase</keyword>
<evidence type="ECO:0000259" key="2">
    <source>
        <dbReference type="PROSITE" id="PS51194"/>
    </source>
</evidence>
<dbReference type="InterPro" id="IPR001650">
    <property type="entry name" value="Helicase_C-like"/>
</dbReference>
<dbReference type="Proteomes" id="UP000019365">
    <property type="component" value="Unassembled WGS sequence"/>
</dbReference>
<dbReference type="CDD" id="cd18785">
    <property type="entry name" value="SF2_C"/>
    <property type="match status" value="1"/>
</dbReference>
<feature type="domain" description="Helicase C-terminal" evidence="2">
    <location>
        <begin position="807"/>
        <end position="981"/>
    </location>
</feature>
<evidence type="ECO:0000313" key="4">
    <source>
        <dbReference type="Proteomes" id="UP000019365"/>
    </source>
</evidence>
<dbReference type="EMBL" id="ATAX01000022">
    <property type="protein sequence ID" value="EWM53992.1"/>
    <property type="molecule type" value="Genomic_DNA"/>
</dbReference>
<proteinExistence type="predicted"/>
<keyword evidence="3" id="KW-0547">Nucleotide-binding</keyword>
<organism evidence="3 4">
    <name type="scientific">Ruminococcus flavefaciens 007c</name>
    <dbReference type="NCBI Taxonomy" id="1341157"/>
    <lineage>
        <taxon>Bacteria</taxon>
        <taxon>Bacillati</taxon>
        <taxon>Bacillota</taxon>
        <taxon>Clostridia</taxon>
        <taxon>Eubacteriales</taxon>
        <taxon>Oscillospiraceae</taxon>
        <taxon>Ruminococcus</taxon>
    </lineage>
</organism>
<keyword evidence="4" id="KW-1185">Reference proteome</keyword>
<reference evidence="3 4" key="1">
    <citation type="journal article" date="2014" name="PLoS ONE">
        <title>Rumen cellulosomics: divergent fiber-degrading strategies revealed by comparative genome-wide analysis of six ruminococcal strains.</title>
        <authorList>
            <person name="Dassa B."/>
            <person name="Borovok I."/>
            <person name="Ruimy-Israeli V."/>
            <person name="Lamed R."/>
            <person name="Flint H.J."/>
            <person name="Duncan S.H."/>
            <person name="Henrissat B."/>
            <person name="Coutinho P."/>
            <person name="Morrison M."/>
            <person name="Mosoni P."/>
            <person name="Yeoman C.J."/>
            <person name="White B.A."/>
            <person name="Bayer E.A."/>
        </authorList>
    </citation>
    <scope>NUCLEOTIDE SEQUENCE [LARGE SCALE GENOMIC DNA]</scope>
    <source>
        <strain evidence="3 4">007c</strain>
    </source>
</reference>